<dbReference type="InterPro" id="IPR041583">
    <property type="entry name" value="TetR_C_31"/>
</dbReference>
<dbReference type="GO" id="GO:0003700">
    <property type="term" value="F:DNA-binding transcription factor activity"/>
    <property type="evidence" value="ECO:0007669"/>
    <property type="project" value="TreeGrafter"/>
</dbReference>
<dbReference type="PANTHER" id="PTHR30055:SF231">
    <property type="entry name" value="TRANSCRIPTIONAL REGULATORY PROTEIN (PROBABLY DEOR-FAMILY)-RELATED"/>
    <property type="match status" value="1"/>
</dbReference>
<dbReference type="Gene3D" id="1.10.357.10">
    <property type="entry name" value="Tetracycline Repressor, domain 2"/>
    <property type="match status" value="1"/>
</dbReference>
<dbReference type="Pfam" id="PF00440">
    <property type="entry name" value="TetR_N"/>
    <property type="match status" value="1"/>
</dbReference>
<dbReference type="PROSITE" id="PS50977">
    <property type="entry name" value="HTH_TETR_2"/>
    <property type="match status" value="1"/>
</dbReference>
<dbReference type="SUPFAM" id="SSF46689">
    <property type="entry name" value="Homeodomain-like"/>
    <property type="match status" value="1"/>
</dbReference>
<dbReference type="EMBL" id="CP046173">
    <property type="protein sequence ID" value="QIS21131.1"/>
    <property type="molecule type" value="Genomic_DNA"/>
</dbReference>
<evidence type="ECO:0000259" key="3">
    <source>
        <dbReference type="PROSITE" id="PS50977"/>
    </source>
</evidence>
<accession>A0A6G9Z6V7</accession>
<reference evidence="4 5" key="1">
    <citation type="journal article" date="2019" name="ACS Chem. Biol.">
        <title>Identification and Mobilization of a Cryptic Antibiotic Biosynthesis Gene Locus from a Human-Pathogenic Nocardia Isolate.</title>
        <authorList>
            <person name="Herisse M."/>
            <person name="Ishida K."/>
            <person name="Porter J.L."/>
            <person name="Howden B."/>
            <person name="Hertweck C."/>
            <person name="Stinear T.P."/>
            <person name="Pidot S.J."/>
        </authorList>
    </citation>
    <scope>NUCLEOTIDE SEQUENCE [LARGE SCALE GENOMIC DNA]</scope>
    <source>
        <strain evidence="4 5">AUSMDU00012715</strain>
    </source>
</reference>
<dbReference type="AlphaFoldDB" id="A0A6G9Z6V7"/>
<feature type="DNA-binding region" description="H-T-H motif" evidence="2">
    <location>
        <begin position="36"/>
        <end position="55"/>
    </location>
</feature>
<dbReference type="InterPro" id="IPR050109">
    <property type="entry name" value="HTH-type_TetR-like_transc_reg"/>
</dbReference>
<name>A0A6G9Z6V7_9NOCA</name>
<dbReference type="InterPro" id="IPR001647">
    <property type="entry name" value="HTH_TetR"/>
</dbReference>
<dbReference type="PANTHER" id="PTHR30055">
    <property type="entry name" value="HTH-TYPE TRANSCRIPTIONAL REGULATOR RUTR"/>
    <property type="match status" value="1"/>
</dbReference>
<evidence type="ECO:0000313" key="5">
    <source>
        <dbReference type="Proteomes" id="UP000500953"/>
    </source>
</evidence>
<protein>
    <submittedName>
        <fullName evidence="4">TetR family transcriptional regulator</fullName>
    </submittedName>
</protein>
<dbReference type="Pfam" id="PF17940">
    <property type="entry name" value="TetR_C_31"/>
    <property type="match status" value="1"/>
</dbReference>
<evidence type="ECO:0000256" key="2">
    <source>
        <dbReference type="PROSITE-ProRule" id="PRU00335"/>
    </source>
</evidence>
<organism evidence="4 5">
    <name type="scientific">Nocardia terpenica</name>
    <dbReference type="NCBI Taxonomy" id="455432"/>
    <lineage>
        <taxon>Bacteria</taxon>
        <taxon>Bacillati</taxon>
        <taxon>Actinomycetota</taxon>
        <taxon>Actinomycetes</taxon>
        <taxon>Mycobacteriales</taxon>
        <taxon>Nocardiaceae</taxon>
        <taxon>Nocardia</taxon>
    </lineage>
</organism>
<evidence type="ECO:0000256" key="1">
    <source>
        <dbReference type="ARBA" id="ARBA00023125"/>
    </source>
</evidence>
<evidence type="ECO:0000313" key="4">
    <source>
        <dbReference type="EMBL" id="QIS21131.1"/>
    </source>
</evidence>
<gene>
    <name evidence="4" type="ORF">F6W96_25210</name>
</gene>
<dbReference type="InterPro" id="IPR009057">
    <property type="entry name" value="Homeodomain-like_sf"/>
</dbReference>
<keyword evidence="1 2" id="KW-0238">DNA-binding</keyword>
<feature type="domain" description="HTH tetR-type" evidence="3">
    <location>
        <begin position="13"/>
        <end position="73"/>
    </location>
</feature>
<sequence>MPPAAQRRRRTDKPRREVIAEAAERVLAERGVEGLTHRAAAEAAGVPLGSTTYYFADRDDLIAAALERAVDRYAGYLRDWASEHGDDTPHQVVESLVDAVMACFGEQREQQTVELELYLAAARRPALRALADRFTELSLDALAPYLDPIASRVVITTMTGIILLGLAAQTPPDRDDVATTLHFAVHTR</sequence>
<proteinExistence type="predicted"/>
<dbReference type="RefSeq" id="WP_167488436.1">
    <property type="nucleotide sequence ID" value="NZ_CP046173.1"/>
</dbReference>
<dbReference type="PRINTS" id="PR00455">
    <property type="entry name" value="HTHTETR"/>
</dbReference>
<dbReference type="GO" id="GO:0000976">
    <property type="term" value="F:transcription cis-regulatory region binding"/>
    <property type="evidence" value="ECO:0007669"/>
    <property type="project" value="TreeGrafter"/>
</dbReference>
<dbReference type="Proteomes" id="UP000500953">
    <property type="component" value="Chromosome"/>
</dbReference>